<dbReference type="Pfam" id="PF00534">
    <property type="entry name" value="Glycos_transf_1"/>
    <property type="match status" value="1"/>
</dbReference>
<feature type="domain" description="Glycosyltransferase subfamily 4-like N-terminal" evidence="2">
    <location>
        <begin position="64"/>
        <end position="171"/>
    </location>
</feature>
<evidence type="ECO:0000313" key="4">
    <source>
        <dbReference type="Proteomes" id="UP000006258"/>
    </source>
</evidence>
<dbReference type="InterPro" id="IPR001296">
    <property type="entry name" value="Glyco_trans_1"/>
</dbReference>
<organism evidence="3 4">
    <name type="scientific">Sphingobacterium spiritivorum ATCC 33861</name>
    <dbReference type="NCBI Taxonomy" id="525373"/>
    <lineage>
        <taxon>Bacteria</taxon>
        <taxon>Pseudomonadati</taxon>
        <taxon>Bacteroidota</taxon>
        <taxon>Sphingobacteriia</taxon>
        <taxon>Sphingobacteriales</taxon>
        <taxon>Sphingobacteriaceae</taxon>
        <taxon>Sphingobacterium</taxon>
    </lineage>
</organism>
<name>D7VI75_SPHSI</name>
<keyword evidence="3" id="KW-0328">Glycosyltransferase</keyword>
<comment type="caution">
    <text evidence="3">The sequence shown here is derived from an EMBL/GenBank/DDBJ whole genome shotgun (WGS) entry which is preliminary data.</text>
</comment>
<dbReference type="PANTHER" id="PTHR45947:SF3">
    <property type="entry name" value="SULFOQUINOVOSYL TRANSFERASE SQD2"/>
    <property type="match status" value="1"/>
</dbReference>
<dbReference type="EMBL" id="ACHA02000002">
    <property type="protein sequence ID" value="EFK59777.1"/>
    <property type="molecule type" value="Genomic_DNA"/>
</dbReference>
<proteinExistence type="predicted"/>
<dbReference type="HOGENOM" id="CLU_009583_8_0_10"/>
<dbReference type="SUPFAM" id="SSF53756">
    <property type="entry name" value="UDP-Glycosyltransferase/glycogen phosphorylase"/>
    <property type="match status" value="1"/>
</dbReference>
<keyword evidence="3" id="KW-0808">Transferase</keyword>
<dbReference type="RefSeq" id="WP_002998019.1">
    <property type="nucleotide sequence ID" value="NZ_GL379771.1"/>
</dbReference>
<gene>
    <name evidence="3" type="ORF">HMPREF0766_10694</name>
</gene>
<dbReference type="eggNOG" id="COG0438">
    <property type="taxonomic scope" value="Bacteria"/>
</dbReference>
<evidence type="ECO:0000259" key="1">
    <source>
        <dbReference type="Pfam" id="PF00534"/>
    </source>
</evidence>
<dbReference type="Proteomes" id="UP000006258">
    <property type="component" value="Unassembled WGS sequence"/>
</dbReference>
<dbReference type="CDD" id="cd03808">
    <property type="entry name" value="GT4_CapM-like"/>
    <property type="match status" value="1"/>
</dbReference>
<dbReference type="EC" id="2.4.-.-" evidence="3"/>
<dbReference type="InterPro" id="IPR028098">
    <property type="entry name" value="Glyco_trans_4-like_N"/>
</dbReference>
<dbReference type="OrthoDB" id="9790710at2"/>
<dbReference type="PANTHER" id="PTHR45947">
    <property type="entry name" value="SULFOQUINOVOSYL TRANSFERASE SQD2"/>
    <property type="match status" value="1"/>
</dbReference>
<feature type="domain" description="Glycosyl transferase family 1" evidence="1">
    <location>
        <begin position="191"/>
        <end position="352"/>
    </location>
</feature>
<protein>
    <submittedName>
        <fullName evidence="3">Glycosyltransferase, group 1 family protein</fullName>
        <ecNumber evidence="3">2.4.-.-</ecNumber>
    </submittedName>
</protein>
<accession>D7VI75</accession>
<dbReference type="InterPro" id="IPR050194">
    <property type="entry name" value="Glycosyltransferase_grp1"/>
</dbReference>
<reference evidence="3" key="1">
    <citation type="submission" date="2010-07" db="EMBL/GenBank/DDBJ databases">
        <authorList>
            <person name="Muzny D."/>
            <person name="Qin X."/>
            <person name="Buhay C."/>
            <person name="Dugan-Rocha S."/>
            <person name="Ding Y."/>
            <person name="Chen G."/>
            <person name="Hawes A."/>
            <person name="Holder M."/>
            <person name="Jhangiani S."/>
            <person name="Johnson A."/>
            <person name="Khan Z."/>
            <person name="Li Z."/>
            <person name="Liu W."/>
            <person name="Liu X."/>
            <person name="Perez L."/>
            <person name="Shen H."/>
            <person name="Wang Q."/>
            <person name="Watt J."/>
            <person name="Xi L."/>
            <person name="Xin Y."/>
            <person name="Zhou J."/>
            <person name="Deng J."/>
            <person name="Jiang H."/>
            <person name="Liu Y."/>
            <person name="Qu J."/>
            <person name="Song X.-Z."/>
            <person name="Zhang L."/>
            <person name="Villasana D."/>
            <person name="Johnson A."/>
            <person name="Liu J."/>
            <person name="Liyanage D."/>
            <person name="Lorensuhewa L."/>
            <person name="Robinson T."/>
            <person name="Song A."/>
            <person name="Song B.-B."/>
            <person name="Dinh H."/>
            <person name="Thornton R."/>
            <person name="Coyle M."/>
            <person name="Francisco L."/>
            <person name="Jackson L."/>
            <person name="Javaid M."/>
            <person name="Korchina V."/>
            <person name="Kovar C."/>
            <person name="Mata R."/>
            <person name="Mathew T."/>
            <person name="Ngo R."/>
            <person name="Nguyen L."/>
            <person name="Nguyen N."/>
            <person name="Okwuonu G."/>
            <person name="Ongeri F."/>
            <person name="Pham C."/>
            <person name="Simmons D."/>
            <person name="Wilczek-Boney K."/>
            <person name="Hale W."/>
            <person name="Jakkamsetti A."/>
            <person name="Pham P."/>
            <person name="Ruth R."/>
            <person name="San Lucas F."/>
            <person name="Warren J."/>
            <person name="Zhang J."/>
            <person name="Zhao Z."/>
            <person name="Zhou C."/>
            <person name="Zhu D."/>
            <person name="Lee S."/>
            <person name="Bess C."/>
            <person name="Blankenburg K."/>
            <person name="Forbes L."/>
            <person name="Fu Q."/>
            <person name="Gubbala S."/>
            <person name="Hirani K."/>
            <person name="Jayaseelan J.C."/>
            <person name="Lara F."/>
            <person name="Munidasa M."/>
            <person name="Palculict T."/>
            <person name="Patil S."/>
            <person name="Pu L.-L."/>
            <person name="Saada N."/>
            <person name="Tang L."/>
            <person name="Weissenberger G."/>
            <person name="Zhu Y."/>
            <person name="Hemphill L."/>
            <person name="Shang Y."/>
            <person name="Youmans B."/>
            <person name="Ayvaz T."/>
            <person name="Ross M."/>
            <person name="Santibanez J."/>
            <person name="Aqrawi P."/>
            <person name="Gross S."/>
            <person name="Joshi V."/>
            <person name="Fowler G."/>
            <person name="Nazareth L."/>
            <person name="Reid J."/>
            <person name="Worley K."/>
            <person name="Petrosino J."/>
            <person name="Highlander S."/>
            <person name="Gibbs R."/>
        </authorList>
    </citation>
    <scope>NUCLEOTIDE SEQUENCE [LARGE SCALE GENOMIC DNA]</scope>
    <source>
        <strain evidence="3">ATCC 33861</strain>
    </source>
</reference>
<dbReference type="GeneID" id="95429067"/>
<evidence type="ECO:0000313" key="3">
    <source>
        <dbReference type="EMBL" id="EFK59777.1"/>
    </source>
</evidence>
<dbReference type="Gene3D" id="3.40.50.2000">
    <property type="entry name" value="Glycogen Phosphorylase B"/>
    <property type="match status" value="2"/>
</dbReference>
<keyword evidence="4" id="KW-1185">Reference proteome</keyword>
<sequence length="379" mass="43214">MMIKPKFFIITTISDSLPFFKGQLNVLKKEFSISLVSNPGVHLQEMSLEYEVSKFPIEMEREISPLKDLKSFFKLLVLFLKEKPQLVHANTPKASLLAIMAAWFSRVPARVYYVHGLRYQSILGRKKTLLMLMERITCWFATDIIAVSNGIKETLISDNITSKDVIIIGNGSVNGIDTSFFNPDKVIKAKDDKLKPDDFVFGFVGRLVKDKGLEELVLAFQKLSKLSKNIKLLIVGSFEENMTLTKETINSIYKDPGILYVGPQKDVRPYFKAMDVFVLPSYREGFGIVLIEAGAMKIPSITTDITGCNEVIIDNQTGFLIKSKDINDLFSKMKYVLDNKNQMTMMKENARHSVHNRYSQDIVWKKAKETYLEILKNHV</sequence>
<dbReference type="GO" id="GO:0016757">
    <property type="term" value="F:glycosyltransferase activity"/>
    <property type="evidence" value="ECO:0007669"/>
    <property type="project" value="UniProtKB-KW"/>
</dbReference>
<dbReference type="Pfam" id="PF13439">
    <property type="entry name" value="Glyco_transf_4"/>
    <property type="match status" value="1"/>
</dbReference>
<dbReference type="STRING" id="525373.HMPREF0766_10694"/>
<evidence type="ECO:0000259" key="2">
    <source>
        <dbReference type="Pfam" id="PF13439"/>
    </source>
</evidence>
<dbReference type="AlphaFoldDB" id="D7VI75"/>